<dbReference type="OrthoDB" id="415532at2759"/>
<accession>S3BQS5</accession>
<name>S3BQS5_OPHP1</name>
<dbReference type="PANTHER" id="PTHR33119:SF1">
    <property type="entry name" value="FE2OG DIOXYGENASE DOMAIN-CONTAINING PROTEIN"/>
    <property type="match status" value="1"/>
</dbReference>
<organism evidence="3 4">
    <name type="scientific">Ophiostoma piceae (strain UAMH 11346)</name>
    <name type="common">Sap stain fungus</name>
    <dbReference type="NCBI Taxonomy" id="1262450"/>
    <lineage>
        <taxon>Eukaryota</taxon>
        <taxon>Fungi</taxon>
        <taxon>Dikarya</taxon>
        <taxon>Ascomycota</taxon>
        <taxon>Pezizomycotina</taxon>
        <taxon>Sordariomycetes</taxon>
        <taxon>Sordariomycetidae</taxon>
        <taxon>Ophiostomatales</taxon>
        <taxon>Ophiostomataceae</taxon>
        <taxon>Ophiostoma</taxon>
    </lineage>
</organism>
<gene>
    <name evidence="3" type="ORF">F503_04056</name>
</gene>
<feature type="domain" description="DUF4246" evidence="2">
    <location>
        <begin position="91"/>
        <end position="149"/>
    </location>
</feature>
<evidence type="ECO:0000259" key="2">
    <source>
        <dbReference type="Pfam" id="PF14033"/>
    </source>
</evidence>
<evidence type="ECO:0000256" key="1">
    <source>
        <dbReference type="SAM" id="MobiDB-lite"/>
    </source>
</evidence>
<protein>
    <recommendedName>
        <fullName evidence="2">DUF4246 domain-containing protein</fullName>
    </recommendedName>
</protein>
<evidence type="ECO:0000313" key="3">
    <source>
        <dbReference type="EMBL" id="EPE02707.1"/>
    </source>
</evidence>
<dbReference type="Proteomes" id="UP000016923">
    <property type="component" value="Unassembled WGS sequence"/>
</dbReference>
<sequence length="810" mass="90204">MNNSGRELLRMPGFGDIPLNLQHPGVARFAHGFGGWRQSPTITAQEQAMVLVMDRLSDTQLDADRERTRQDSSGRTKSDILLANPRLFGGQTWTWCVQKLRDKARSFPDHNHVRVLDTGSCVCKSDSAALGTLGTALQRAVEPLSDAVVQRTGYYGEHPVRQTEDGDRGQDENRSAVELPSRSSTAVSAEEAVSIPREVNMQEVLDVPDMPVSDAADVGIIPSAASIQYSEDYIEYTGSTPSHYTDSADDVFLFWELPHGGKLLNNDGSAHLVRTLVDPLAFPLVFGRTPVLQQGGAVALDDILGLYAGAEKAPYPESVVCSKTKKTFTFSDGSTSKKKVWCEKYQGLPCEVAFTADNRITGTSTAVRITSYINGLHPGQREIYTIIEQVLSRCIQPWNDCLVRGHHDAYDQDNHDQLGCVSARIITFGIQWINELPSWVTAFNIPPPWKPDPNFVLPPVKSDLWQLALKYLKRPGCVDPDDWLADWAPGDSRTWNLLLEKADRLEKFKHPEPGTAFSYDDWKTGQHGDRAIVDRVPVKMIQEELSATDELCQLRNASLLLAKCLTKNEPVEEDEQSDTDGWRLAGRLNERVVAVAVFVFDADNVTAPLISFRQRTGVDSGQYWFRGPTGNNGYDSDDDRSAYAPLHNDISTLGEIFAMPALGTFASRSLPPYPYQHMGSVSLLSPQSAASEGNQGHLVTFPNLIEHRIERFRLVDATQPGRLRWLTLHLVDPHYRICSTRNVLPQQHSWWAVPVSEALADKGMPAELISQILHDTEDWPMGVEEAGAHLAGFMKEAEHVRQYYKSGYWV</sequence>
<dbReference type="STRING" id="1262450.S3BQS5"/>
<feature type="compositionally biased region" description="Basic and acidic residues" evidence="1">
    <location>
        <begin position="158"/>
        <end position="175"/>
    </location>
</feature>
<feature type="compositionally biased region" description="Low complexity" evidence="1">
    <location>
        <begin position="181"/>
        <end position="190"/>
    </location>
</feature>
<feature type="region of interest" description="Disordered" evidence="1">
    <location>
        <begin position="152"/>
        <end position="190"/>
    </location>
</feature>
<dbReference type="InterPro" id="IPR025340">
    <property type="entry name" value="DUF4246"/>
</dbReference>
<dbReference type="Pfam" id="PF14033">
    <property type="entry name" value="DUF4246"/>
    <property type="match status" value="2"/>
</dbReference>
<dbReference type="PANTHER" id="PTHR33119">
    <property type="entry name" value="IFI3P"/>
    <property type="match status" value="1"/>
</dbReference>
<dbReference type="VEuPathDB" id="FungiDB:F503_04056"/>
<reference evidence="3 4" key="1">
    <citation type="journal article" date="2013" name="BMC Genomics">
        <title>The genome and transcriptome of the pine saprophyte Ophiostoma piceae, and a comparison with the bark beetle-associated pine pathogen Grosmannia clavigera.</title>
        <authorList>
            <person name="Haridas S."/>
            <person name="Wang Y."/>
            <person name="Lim L."/>
            <person name="Massoumi Alamouti S."/>
            <person name="Jackman S."/>
            <person name="Docking R."/>
            <person name="Robertson G."/>
            <person name="Birol I."/>
            <person name="Bohlmann J."/>
            <person name="Breuil C."/>
        </authorList>
    </citation>
    <scope>NUCLEOTIDE SEQUENCE [LARGE SCALE GENOMIC DNA]</scope>
    <source>
        <strain evidence="3 4">UAMH 11346</strain>
    </source>
</reference>
<dbReference type="HOGENOM" id="CLU_012066_2_0_1"/>
<dbReference type="AlphaFoldDB" id="S3BQS5"/>
<proteinExistence type="predicted"/>
<evidence type="ECO:0000313" key="4">
    <source>
        <dbReference type="Proteomes" id="UP000016923"/>
    </source>
</evidence>
<dbReference type="eggNOG" id="ENOG502QQIE">
    <property type="taxonomic scope" value="Eukaryota"/>
</dbReference>
<dbReference type="InterPro" id="IPR049192">
    <property type="entry name" value="DUF4246_C"/>
</dbReference>
<keyword evidence="4" id="KW-1185">Reference proteome</keyword>
<dbReference type="EMBL" id="KE148175">
    <property type="protein sequence ID" value="EPE02707.1"/>
    <property type="molecule type" value="Genomic_DNA"/>
</dbReference>
<feature type="domain" description="DUF4246" evidence="2">
    <location>
        <begin position="267"/>
        <end position="752"/>
    </location>
</feature>